<evidence type="ECO:0000313" key="2">
    <source>
        <dbReference type="EMBL" id="KIK99525.1"/>
    </source>
</evidence>
<proteinExistence type="predicted"/>
<dbReference type="Proteomes" id="UP000054538">
    <property type="component" value="Unassembled WGS sequence"/>
</dbReference>
<organism evidence="2 3">
    <name type="scientific">Paxillus rubicundulus Ve08.2h10</name>
    <dbReference type="NCBI Taxonomy" id="930991"/>
    <lineage>
        <taxon>Eukaryota</taxon>
        <taxon>Fungi</taxon>
        <taxon>Dikarya</taxon>
        <taxon>Basidiomycota</taxon>
        <taxon>Agaricomycotina</taxon>
        <taxon>Agaricomycetes</taxon>
        <taxon>Agaricomycetidae</taxon>
        <taxon>Boletales</taxon>
        <taxon>Paxilineae</taxon>
        <taxon>Paxillaceae</taxon>
        <taxon>Paxillus</taxon>
    </lineage>
</organism>
<name>A0A0D0ECK4_9AGAM</name>
<dbReference type="AlphaFoldDB" id="A0A0D0ECK4"/>
<evidence type="ECO:0000256" key="1">
    <source>
        <dbReference type="SAM" id="MobiDB-lite"/>
    </source>
</evidence>
<evidence type="ECO:0000313" key="3">
    <source>
        <dbReference type="Proteomes" id="UP000054538"/>
    </source>
</evidence>
<dbReference type="InParanoid" id="A0A0D0ECK4"/>
<accession>A0A0D0ECK4</accession>
<feature type="region of interest" description="Disordered" evidence="1">
    <location>
        <begin position="58"/>
        <end position="81"/>
    </location>
</feature>
<sequence>MPGVDAVHQRMITARSIHREQTVASIHKWDILDCSAMIAGWQIDLLVDASNHSERNLSAVSAPAKWPCPPRRESTSKSPGS</sequence>
<reference evidence="3" key="2">
    <citation type="submission" date="2015-01" db="EMBL/GenBank/DDBJ databases">
        <title>Evolutionary Origins and Diversification of the Mycorrhizal Mutualists.</title>
        <authorList>
            <consortium name="DOE Joint Genome Institute"/>
            <consortium name="Mycorrhizal Genomics Consortium"/>
            <person name="Kohler A."/>
            <person name="Kuo A."/>
            <person name="Nagy L.G."/>
            <person name="Floudas D."/>
            <person name="Copeland A."/>
            <person name="Barry K.W."/>
            <person name="Cichocki N."/>
            <person name="Veneault-Fourrey C."/>
            <person name="LaButti K."/>
            <person name="Lindquist E.A."/>
            <person name="Lipzen A."/>
            <person name="Lundell T."/>
            <person name="Morin E."/>
            <person name="Murat C."/>
            <person name="Riley R."/>
            <person name="Ohm R."/>
            <person name="Sun H."/>
            <person name="Tunlid A."/>
            <person name="Henrissat B."/>
            <person name="Grigoriev I.V."/>
            <person name="Hibbett D.S."/>
            <person name="Martin F."/>
        </authorList>
    </citation>
    <scope>NUCLEOTIDE SEQUENCE [LARGE SCALE GENOMIC DNA]</scope>
    <source>
        <strain evidence="3">Ve08.2h10</strain>
    </source>
</reference>
<dbReference type="EMBL" id="KN824857">
    <property type="protein sequence ID" value="KIK99525.1"/>
    <property type="molecule type" value="Genomic_DNA"/>
</dbReference>
<reference evidence="2 3" key="1">
    <citation type="submission" date="2014-04" db="EMBL/GenBank/DDBJ databases">
        <authorList>
            <consortium name="DOE Joint Genome Institute"/>
            <person name="Kuo A."/>
            <person name="Kohler A."/>
            <person name="Jargeat P."/>
            <person name="Nagy L.G."/>
            <person name="Floudas D."/>
            <person name="Copeland A."/>
            <person name="Barry K.W."/>
            <person name="Cichocki N."/>
            <person name="Veneault-Fourrey C."/>
            <person name="LaButti K."/>
            <person name="Lindquist E.A."/>
            <person name="Lipzen A."/>
            <person name="Lundell T."/>
            <person name="Morin E."/>
            <person name="Murat C."/>
            <person name="Sun H."/>
            <person name="Tunlid A."/>
            <person name="Henrissat B."/>
            <person name="Grigoriev I.V."/>
            <person name="Hibbett D.S."/>
            <person name="Martin F."/>
            <person name="Nordberg H.P."/>
            <person name="Cantor M.N."/>
            <person name="Hua S.X."/>
        </authorList>
    </citation>
    <scope>NUCLEOTIDE SEQUENCE [LARGE SCALE GENOMIC DNA]</scope>
    <source>
        <strain evidence="2 3">Ve08.2h10</strain>
    </source>
</reference>
<dbReference type="HOGENOM" id="CLU_2574570_0_0_1"/>
<protein>
    <submittedName>
        <fullName evidence="2">Uncharacterized protein</fullName>
    </submittedName>
</protein>
<gene>
    <name evidence="2" type="ORF">PAXRUDRAFT_822685</name>
</gene>
<keyword evidence="3" id="KW-1185">Reference proteome</keyword>